<dbReference type="SUPFAM" id="SSF56112">
    <property type="entry name" value="Protein kinase-like (PK-like)"/>
    <property type="match status" value="1"/>
</dbReference>
<keyword evidence="3" id="KW-1185">Reference proteome</keyword>
<dbReference type="Gene3D" id="3.90.1200.10">
    <property type="match status" value="1"/>
</dbReference>
<evidence type="ECO:0008006" key="4">
    <source>
        <dbReference type="Google" id="ProtNLM"/>
    </source>
</evidence>
<accession>A0ABQ0GEE9</accession>
<gene>
    <name evidence="2" type="ORF">MFIFM68171_06270</name>
</gene>
<proteinExistence type="inferred from homology"/>
<dbReference type="PANTHER" id="PTHR22603:SF93">
    <property type="entry name" value="RE24176P"/>
    <property type="match status" value="1"/>
</dbReference>
<organism evidence="2 3">
    <name type="scientific">Madurella fahalii</name>
    <dbReference type="NCBI Taxonomy" id="1157608"/>
    <lineage>
        <taxon>Eukaryota</taxon>
        <taxon>Fungi</taxon>
        <taxon>Dikarya</taxon>
        <taxon>Ascomycota</taxon>
        <taxon>Pezizomycotina</taxon>
        <taxon>Sordariomycetes</taxon>
        <taxon>Sordariomycetidae</taxon>
        <taxon>Sordariales</taxon>
        <taxon>Sordariales incertae sedis</taxon>
        <taxon>Madurella</taxon>
    </lineage>
</organism>
<dbReference type="EMBL" id="BAAFSV010000003">
    <property type="protein sequence ID" value="GAB1316060.1"/>
    <property type="molecule type" value="Genomic_DNA"/>
</dbReference>
<dbReference type="RefSeq" id="XP_070917791.1">
    <property type="nucleotide sequence ID" value="XM_071061690.1"/>
</dbReference>
<dbReference type="PANTHER" id="PTHR22603">
    <property type="entry name" value="CHOLINE/ETHANOALAMINE KINASE"/>
    <property type="match status" value="1"/>
</dbReference>
<comment type="similarity">
    <text evidence="1">Belongs to the choline/ethanolamine kinase family.</text>
</comment>
<name>A0ABQ0GEE9_9PEZI</name>
<dbReference type="InterPro" id="IPR011009">
    <property type="entry name" value="Kinase-like_dom_sf"/>
</dbReference>
<sequence length="176" mass="20358">MATLTPVLVAPPDNKMPTKKHAPRHCRHILDERMAIKWIVLDRLRLCGEAERVVDTLESAEGKVGWCIHDVHFMNVLVKNDPKEGESKIVLIDFEFIMRKYRALDIGGHFMQKMFKWSDNQSKIADCRKYTEEEKTHFHDGYARRWNKTDCKKKKRARWAAVANAIAAAEGVPDAK</sequence>
<reference evidence="2 3" key="1">
    <citation type="submission" date="2024-09" db="EMBL/GenBank/DDBJ databases">
        <title>Itraconazole resistance in Madurella fahalii resulting from another homologue of gene encoding cytochrome P450 14-alpha sterol demethylase (CYP51).</title>
        <authorList>
            <person name="Yoshioka I."/>
            <person name="Fahal A.H."/>
            <person name="Kaneko S."/>
            <person name="Yaguchi T."/>
        </authorList>
    </citation>
    <scope>NUCLEOTIDE SEQUENCE [LARGE SCALE GENOMIC DNA]</scope>
    <source>
        <strain evidence="2 3">IFM 68171</strain>
    </source>
</reference>
<protein>
    <recommendedName>
        <fullName evidence="4">Aminoglycoside phosphotransferase domain-containing protein</fullName>
    </recommendedName>
</protein>
<dbReference type="GeneID" id="98177013"/>
<comment type="caution">
    <text evidence="2">The sequence shown here is derived from an EMBL/GenBank/DDBJ whole genome shotgun (WGS) entry which is preliminary data.</text>
</comment>
<dbReference type="Pfam" id="PF01633">
    <property type="entry name" value="Choline_kinase"/>
    <property type="match status" value="1"/>
</dbReference>
<evidence type="ECO:0000256" key="1">
    <source>
        <dbReference type="ARBA" id="ARBA00038211"/>
    </source>
</evidence>
<dbReference type="Proteomes" id="UP001628179">
    <property type="component" value="Unassembled WGS sequence"/>
</dbReference>
<evidence type="ECO:0000313" key="2">
    <source>
        <dbReference type="EMBL" id="GAB1316060.1"/>
    </source>
</evidence>
<evidence type="ECO:0000313" key="3">
    <source>
        <dbReference type="Proteomes" id="UP001628179"/>
    </source>
</evidence>